<name>A0A3M7S4J6_BRAPC</name>
<proteinExistence type="inferred from homology"/>
<keyword evidence="11" id="KW-1185">Reference proteome</keyword>
<keyword evidence="4 9" id="KW-0812">Transmembrane</keyword>
<feature type="transmembrane region" description="Helical" evidence="9">
    <location>
        <begin position="447"/>
        <end position="464"/>
    </location>
</feature>
<dbReference type="GO" id="GO:1990542">
    <property type="term" value="P:mitochondrial transmembrane transport"/>
    <property type="evidence" value="ECO:0007669"/>
    <property type="project" value="TreeGrafter"/>
</dbReference>
<organism evidence="10 11">
    <name type="scientific">Brachionus plicatilis</name>
    <name type="common">Marine rotifer</name>
    <name type="synonym">Brachionus muelleri</name>
    <dbReference type="NCBI Taxonomy" id="10195"/>
    <lineage>
        <taxon>Eukaryota</taxon>
        <taxon>Metazoa</taxon>
        <taxon>Spiralia</taxon>
        <taxon>Gnathifera</taxon>
        <taxon>Rotifera</taxon>
        <taxon>Eurotatoria</taxon>
        <taxon>Monogononta</taxon>
        <taxon>Pseudotrocha</taxon>
        <taxon>Ploima</taxon>
        <taxon>Brachionidae</taxon>
        <taxon>Brachionus</taxon>
    </lineage>
</organism>
<dbReference type="GO" id="GO:0005743">
    <property type="term" value="C:mitochondrial inner membrane"/>
    <property type="evidence" value="ECO:0007669"/>
    <property type="project" value="TreeGrafter"/>
</dbReference>
<dbReference type="EMBL" id="REGN01002067">
    <property type="protein sequence ID" value="RNA30599.1"/>
    <property type="molecule type" value="Genomic_DNA"/>
</dbReference>
<dbReference type="InterPro" id="IPR004686">
    <property type="entry name" value="Mtc"/>
</dbReference>
<dbReference type="Pfam" id="PF03820">
    <property type="entry name" value="SFXNs"/>
    <property type="match status" value="1"/>
</dbReference>
<accession>A0A3M7S4J6</accession>
<dbReference type="AlphaFoldDB" id="A0A3M7S4J6"/>
<protein>
    <submittedName>
        <fullName evidence="10">Sideroflexin-5</fullName>
    </submittedName>
</protein>
<evidence type="ECO:0000256" key="8">
    <source>
        <dbReference type="ARBA" id="ARBA00023136"/>
    </source>
</evidence>
<gene>
    <name evidence="10" type="ORF">BpHYR1_027609</name>
</gene>
<feature type="transmembrane region" description="Helical" evidence="9">
    <location>
        <begin position="360"/>
        <end position="379"/>
    </location>
</feature>
<dbReference type="PANTHER" id="PTHR11153:SF6">
    <property type="entry name" value="SIDEROFLEXIN-5"/>
    <property type="match status" value="1"/>
</dbReference>
<evidence type="ECO:0000256" key="5">
    <source>
        <dbReference type="ARBA" id="ARBA00022970"/>
    </source>
</evidence>
<keyword evidence="8 9" id="KW-0472">Membrane</keyword>
<dbReference type="GO" id="GO:0015075">
    <property type="term" value="F:monoatomic ion transmembrane transporter activity"/>
    <property type="evidence" value="ECO:0007669"/>
    <property type="project" value="InterPro"/>
</dbReference>
<evidence type="ECO:0000256" key="2">
    <source>
        <dbReference type="ARBA" id="ARBA00005974"/>
    </source>
</evidence>
<dbReference type="GO" id="GO:0006865">
    <property type="term" value="P:amino acid transport"/>
    <property type="evidence" value="ECO:0007669"/>
    <property type="project" value="UniProtKB-KW"/>
</dbReference>
<evidence type="ECO:0000256" key="7">
    <source>
        <dbReference type="ARBA" id="ARBA00023128"/>
    </source>
</evidence>
<feature type="transmembrane region" description="Helical" evidence="9">
    <location>
        <begin position="484"/>
        <end position="504"/>
    </location>
</feature>
<evidence type="ECO:0000256" key="6">
    <source>
        <dbReference type="ARBA" id="ARBA00022989"/>
    </source>
</evidence>
<evidence type="ECO:0000313" key="11">
    <source>
        <dbReference type="Proteomes" id="UP000276133"/>
    </source>
</evidence>
<comment type="subcellular location">
    <subcellularLocation>
        <location evidence="1">Mitochondrion membrane</location>
        <topology evidence="1">Multi-pass membrane protein</topology>
    </subcellularLocation>
</comment>
<evidence type="ECO:0000256" key="4">
    <source>
        <dbReference type="ARBA" id="ARBA00022692"/>
    </source>
</evidence>
<evidence type="ECO:0000256" key="1">
    <source>
        <dbReference type="ARBA" id="ARBA00004225"/>
    </source>
</evidence>
<keyword evidence="3" id="KW-0813">Transport</keyword>
<dbReference type="Proteomes" id="UP000276133">
    <property type="component" value="Unassembled WGS sequence"/>
</dbReference>
<dbReference type="OrthoDB" id="6608471at2759"/>
<comment type="caution">
    <text evidence="10">The sequence shown here is derived from an EMBL/GenBank/DDBJ whole genome shotgun (WGS) entry which is preliminary data.</text>
</comment>
<evidence type="ECO:0000256" key="9">
    <source>
        <dbReference type="SAM" id="Phobius"/>
    </source>
</evidence>
<evidence type="ECO:0000256" key="3">
    <source>
        <dbReference type="ARBA" id="ARBA00022448"/>
    </source>
</evidence>
<sequence length="534" mass="60307">MEIQKKNFDLIKILNNLLESCDLKLSENLGTIRYLIDDFLNLSFDLEHKNKLNQVVNGTNKMIKEIDQLFELISKHSTSLLIDWSLFLNKITLMNECIRLMEESINCLMSTKNAENYQKLINYDHKLKNFKNVKISFSFKIDSNCASGSRSLHSSLLKLSKSAKSLQKTSSQLAQNLSQKNLASFTKQFKILSSKFCLLEIYDKKIVCKLNYSIFDSKFQTGVLLKYQNTFMGRFYHNMDIIDPKTLFVSSAKLKESVQLLEAFKNGTLSSTVSDSQLWDAQKIKQSTLHPDTGEKIFMPFRMSGYVPFNSPILAGLLMPNPTMAQTIFWQWLNQSHNACVNYANRNATKPTNFSTFMQGYTGAVTAAISISVGLNLLLKKASNLAPATKSMIQRFVPLPAVMTASTLNVILMRKHECNEGIDVMDRNGQVIGSSKIAAKKALTEMAISRAALPIPLLAIPPIVMTMLEKTALLKKNPRLHMPFNILVCSVTFFFALPATIAIFPQMSEVKTQDLEKDIQEKTNDEVVFYNKGL</sequence>
<dbReference type="PANTHER" id="PTHR11153">
    <property type="entry name" value="SIDEROFLEXIN"/>
    <property type="match status" value="1"/>
</dbReference>
<keyword evidence="5" id="KW-0029">Amino-acid transport</keyword>
<reference evidence="10 11" key="1">
    <citation type="journal article" date="2018" name="Sci. Rep.">
        <title>Genomic signatures of local adaptation to the degree of environmental predictability in rotifers.</title>
        <authorList>
            <person name="Franch-Gras L."/>
            <person name="Hahn C."/>
            <person name="Garcia-Roger E.M."/>
            <person name="Carmona M.J."/>
            <person name="Serra M."/>
            <person name="Gomez A."/>
        </authorList>
    </citation>
    <scope>NUCLEOTIDE SEQUENCE [LARGE SCALE GENOMIC DNA]</scope>
    <source>
        <strain evidence="10">HYR1</strain>
    </source>
</reference>
<dbReference type="STRING" id="10195.A0A3M7S4J6"/>
<comment type="similarity">
    <text evidence="2">Belongs to the sideroflexin family.</text>
</comment>
<keyword evidence="7" id="KW-0496">Mitochondrion</keyword>
<dbReference type="NCBIfam" id="TIGR00798">
    <property type="entry name" value="mtc"/>
    <property type="match status" value="1"/>
</dbReference>
<evidence type="ECO:0000313" key="10">
    <source>
        <dbReference type="EMBL" id="RNA30599.1"/>
    </source>
</evidence>
<keyword evidence="6 9" id="KW-1133">Transmembrane helix</keyword>